<reference evidence="2" key="1">
    <citation type="submission" date="2021-01" db="EMBL/GenBank/DDBJ databases">
        <authorList>
            <person name="Corre E."/>
            <person name="Pelletier E."/>
            <person name="Niang G."/>
            <person name="Scheremetjew M."/>
            <person name="Finn R."/>
            <person name="Kale V."/>
            <person name="Holt S."/>
            <person name="Cochrane G."/>
            <person name="Meng A."/>
            <person name="Brown T."/>
            <person name="Cohen L."/>
        </authorList>
    </citation>
    <scope>NUCLEOTIDE SEQUENCE</scope>
    <source>
        <strain evidence="2">CCMP2084</strain>
    </source>
</reference>
<protein>
    <submittedName>
        <fullName evidence="2">Uncharacterized protein</fullName>
    </submittedName>
</protein>
<organism evidence="2">
    <name type="scientific">Attheya septentrionalis</name>
    <dbReference type="NCBI Taxonomy" id="420275"/>
    <lineage>
        <taxon>Eukaryota</taxon>
        <taxon>Sar</taxon>
        <taxon>Stramenopiles</taxon>
        <taxon>Ochrophyta</taxon>
        <taxon>Bacillariophyta</taxon>
        <taxon>Coscinodiscophyceae</taxon>
        <taxon>Chaetocerotophycidae</taxon>
        <taxon>Chaetocerotales</taxon>
        <taxon>Attheyaceae</taxon>
        <taxon>Attheya</taxon>
    </lineage>
</organism>
<evidence type="ECO:0000313" key="2">
    <source>
        <dbReference type="EMBL" id="CAD9819569.1"/>
    </source>
</evidence>
<gene>
    <name evidence="2" type="ORF">ASEP1449_LOCUS11402</name>
</gene>
<sequence>MKGRRRRNDTSKGYYPSKNVSEALLMVVSMSVLLSVVSASFQLSSGGVQKSVDMHRYHRGWGGVGRTMPSSSLYLSQDGGTNSEGGGLMLSNLSKSSLVESAFAALSDEDQYDAVLTGLCAKLLDNPLEGGDDNDTTLQDPLQLLQEMNARNILASPRSTMALIDVAVKVEDPRVMAAILSAAIANGAVRRYGSLQSDISPVPLNVKKKQDRLQKLADVPSDNRAEEVASAVSVSGLLGVCFLWNAVESLFGTNHPNDFGSDDYSWITTLVSSTSVSSIVITTVVTVFVLDNFFDVLRTGSQFLLESKAMPDSVRDRNWVLPSKDAMPLGLGSGKITGTVVAGLGRLVNVDTERECECEAAALFCAYSLGLPCFAFRPNALEAAVLMVESVQPPSAQDGKFGSALDPLWSSMGLLKVLIWLMAPVAMESSKHAQLQASDPREGSGFLQRLEQKSQLLLDASGSSSNSSSNNNNDNVISDLLRSDNPESQQEAQDLIKWAYAEADLMLRNNKPTITALTERLIGGAATVGDCIAVIEEW</sequence>
<feature type="region of interest" description="Disordered" evidence="1">
    <location>
        <begin position="460"/>
        <end position="481"/>
    </location>
</feature>
<dbReference type="AlphaFoldDB" id="A0A7S2XPI5"/>
<dbReference type="EMBL" id="HBHQ01017034">
    <property type="protein sequence ID" value="CAD9819569.1"/>
    <property type="molecule type" value="Transcribed_RNA"/>
</dbReference>
<proteinExistence type="predicted"/>
<accession>A0A7S2XPI5</accession>
<feature type="compositionally biased region" description="Low complexity" evidence="1">
    <location>
        <begin position="463"/>
        <end position="475"/>
    </location>
</feature>
<evidence type="ECO:0000256" key="1">
    <source>
        <dbReference type="SAM" id="MobiDB-lite"/>
    </source>
</evidence>
<name>A0A7S2XPI5_9STRA</name>